<keyword evidence="4 7" id="KW-1133">Transmembrane helix</keyword>
<evidence type="ECO:0000256" key="2">
    <source>
        <dbReference type="ARBA" id="ARBA00022475"/>
    </source>
</evidence>
<evidence type="ECO:0000256" key="5">
    <source>
        <dbReference type="ARBA" id="ARBA00023136"/>
    </source>
</evidence>
<organism evidence="9 10">
    <name type="scientific">Pseudosulfitobacter pseudonitzschiae</name>
    <dbReference type="NCBI Taxonomy" id="1402135"/>
    <lineage>
        <taxon>Bacteria</taxon>
        <taxon>Pseudomonadati</taxon>
        <taxon>Pseudomonadota</taxon>
        <taxon>Alphaproteobacteria</taxon>
        <taxon>Rhodobacterales</taxon>
        <taxon>Roseobacteraceae</taxon>
        <taxon>Pseudosulfitobacter</taxon>
    </lineage>
</organism>
<comment type="caution">
    <text evidence="9">The sequence shown here is derived from an EMBL/GenBank/DDBJ whole genome shotgun (WGS) entry which is preliminary data.</text>
</comment>
<sequence>MSPVTLYFVLTFLICTSLGFTGILLLDRSRRIRRARLVRFSTDHPGRPSARVMRRIEAVQAADKAGLRRTRGGVMGLLEMRLQEAGVEITPAAAIGVMVLIAAGVALGVWRIGLLPPPLAVVVGGGSGWFVFNVFLDILSARRVRRFNEALPDCLDILARGLRAGQPIPAALSVVAQHATGIAQDEFRRCCEELKLGVPLIRALTGMAERIGSPEAHFVTVATSLQAETGGNLVETLENLAELLRERKKLRKKAAALTAEIRVSAVILSSLPFVVAVTLYFMNPGYLNPLITDPRGQIMAMAALASLGMGIFSMYRLSRIDV</sequence>
<dbReference type="Gene3D" id="1.20.81.30">
    <property type="entry name" value="Type II secretion system (T2SS), domain F"/>
    <property type="match status" value="1"/>
</dbReference>
<feature type="transmembrane region" description="Helical" evidence="7">
    <location>
        <begin position="119"/>
        <end position="139"/>
    </location>
</feature>
<dbReference type="InterPro" id="IPR018076">
    <property type="entry name" value="T2SS_GspF_dom"/>
</dbReference>
<accession>A0A073JEA2</accession>
<evidence type="ECO:0000256" key="1">
    <source>
        <dbReference type="ARBA" id="ARBA00004651"/>
    </source>
</evidence>
<dbReference type="PANTHER" id="PTHR35007:SF1">
    <property type="entry name" value="PILUS ASSEMBLY PROTEIN"/>
    <property type="match status" value="1"/>
</dbReference>
<keyword evidence="10" id="KW-1185">Reference proteome</keyword>
<dbReference type="EMBL" id="JAMD01000004">
    <property type="protein sequence ID" value="KEJ96022.1"/>
    <property type="molecule type" value="Genomic_DNA"/>
</dbReference>
<feature type="transmembrane region" description="Helical" evidence="7">
    <location>
        <begin position="89"/>
        <end position="113"/>
    </location>
</feature>
<keyword evidence="5 7" id="KW-0472">Membrane</keyword>
<evidence type="ECO:0000256" key="7">
    <source>
        <dbReference type="SAM" id="Phobius"/>
    </source>
</evidence>
<dbReference type="AlphaFoldDB" id="A0A073JEA2"/>
<dbReference type="InterPro" id="IPR042094">
    <property type="entry name" value="T2SS_GspF_sf"/>
</dbReference>
<dbReference type="GO" id="GO:0005886">
    <property type="term" value="C:plasma membrane"/>
    <property type="evidence" value="ECO:0007669"/>
    <property type="project" value="UniProtKB-SubCell"/>
</dbReference>
<dbReference type="OrthoDB" id="9803381at2"/>
<dbReference type="Pfam" id="PF00482">
    <property type="entry name" value="T2SSF"/>
    <property type="match status" value="1"/>
</dbReference>
<gene>
    <name evidence="9" type="ORF">SUH3_17315</name>
</gene>
<comment type="subcellular location">
    <subcellularLocation>
        <location evidence="1">Cell membrane</location>
        <topology evidence="1">Multi-pass membrane protein</topology>
    </subcellularLocation>
</comment>
<evidence type="ECO:0000256" key="6">
    <source>
        <dbReference type="SAM" id="Coils"/>
    </source>
</evidence>
<feature type="transmembrane region" description="Helical" evidence="7">
    <location>
        <begin position="298"/>
        <end position="317"/>
    </location>
</feature>
<name>A0A073JEA2_9RHOB</name>
<feature type="coiled-coil region" evidence="6">
    <location>
        <begin position="233"/>
        <end position="260"/>
    </location>
</feature>
<evidence type="ECO:0000256" key="3">
    <source>
        <dbReference type="ARBA" id="ARBA00022692"/>
    </source>
</evidence>
<dbReference type="GeneID" id="68871164"/>
<keyword evidence="3 7" id="KW-0812">Transmembrane</keyword>
<keyword evidence="6" id="KW-0175">Coiled coil</keyword>
<feature type="transmembrane region" description="Helical" evidence="7">
    <location>
        <begin position="254"/>
        <end position="282"/>
    </location>
</feature>
<evidence type="ECO:0000256" key="4">
    <source>
        <dbReference type="ARBA" id="ARBA00022989"/>
    </source>
</evidence>
<protein>
    <submittedName>
        <fullName evidence="9">Pilus assembly protein TadB</fullName>
    </submittedName>
</protein>
<reference evidence="9 10" key="1">
    <citation type="submission" date="2014-01" db="EMBL/GenBank/DDBJ databases">
        <title>Sulfitobacter sp. H3 (MCCC 1A00686) Genome Sequencing.</title>
        <authorList>
            <person name="Lai Q."/>
            <person name="Hong Z."/>
        </authorList>
    </citation>
    <scope>NUCLEOTIDE SEQUENCE [LARGE SCALE GENOMIC DNA]</scope>
    <source>
        <strain evidence="9 10">H3</strain>
    </source>
</reference>
<dbReference type="Proteomes" id="UP000027746">
    <property type="component" value="Unassembled WGS sequence"/>
</dbReference>
<evidence type="ECO:0000313" key="10">
    <source>
        <dbReference type="Proteomes" id="UP000027746"/>
    </source>
</evidence>
<dbReference type="PANTHER" id="PTHR35007">
    <property type="entry name" value="INTEGRAL MEMBRANE PROTEIN-RELATED"/>
    <property type="match status" value="1"/>
</dbReference>
<evidence type="ECO:0000313" key="9">
    <source>
        <dbReference type="EMBL" id="KEJ96022.1"/>
    </source>
</evidence>
<dbReference type="RefSeq" id="WP_037925010.1">
    <property type="nucleotide sequence ID" value="NZ_CP054599.1"/>
</dbReference>
<feature type="transmembrane region" description="Helical" evidence="7">
    <location>
        <begin position="6"/>
        <end position="26"/>
    </location>
</feature>
<evidence type="ECO:0000259" key="8">
    <source>
        <dbReference type="Pfam" id="PF00482"/>
    </source>
</evidence>
<proteinExistence type="predicted"/>
<feature type="domain" description="Type II secretion system protein GspF" evidence="8">
    <location>
        <begin position="155"/>
        <end position="279"/>
    </location>
</feature>
<keyword evidence="2" id="KW-1003">Cell membrane</keyword>